<dbReference type="Proteomes" id="UP001515480">
    <property type="component" value="Unassembled WGS sequence"/>
</dbReference>
<feature type="region of interest" description="Disordered" evidence="1">
    <location>
        <begin position="642"/>
        <end position="727"/>
    </location>
</feature>
<dbReference type="AlphaFoldDB" id="A0AB34JA26"/>
<feature type="region of interest" description="Disordered" evidence="1">
    <location>
        <begin position="338"/>
        <end position="367"/>
    </location>
</feature>
<organism evidence="2 3">
    <name type="scientific">Prymnesium parvum</name>
    <name type="common">Toxic golden alga</name>
    <dbReference type="NCBI Taxonomy" id="97485"/>
    <lineage>
        <taxon>Eukaryota</taxon>
        <taxon>Haptista</taxon>
        <taxon>Haptophyta</taxon>
        <taxon>Prymnesiophyceae</taxon>
        <taxon>Prymnesiales</taxon>
        <taxon>Prymnesiaceae</taxon>
        <taxon>Prymnesium</taxon>
    </lineage>
</organism>
<keyword evidence="3" id="KW-1185">Reference proteome</keyword>
<sequence length="727" mass="77238">MHHHSHFSAPLAGAKLSGAQLSGAPSNKPGDVYWAHRNELRSTVTMMRYLARTSAQPAFRNGPLQQVVTVADRRRGKSDLTQRTNQERMEAQLQTRVQTMAAVLEANAHQKAHAKAVAAAASKQANWQAEHAARVMGAVAPHRRAAKGAALAVVAPSETLVFPDGGSPPGSPTILRTHPKSLPAECEPSLAPFMSPTDGEGGEGGYAPFHPRSPSYLLRSCCHTGHSCHAAPLPQAEYLSYSINRPRPEKLQRQLCTFSVASGAPWTLRHQYRSGACCLVTEGGARLYASASGELALSDHPGAELAHFLILPLPQGEVETAIALGLSLGGGALAAAAPSSGGDVAAARPQTACAPRESPRHAPEQSSQLVRIFHKPSGSFLSVDRQSSRVSLKDVHQVKSIVESVARGREDHWDVIFELQPHHPAPPHAQHSARRSNSARPKVRHASAPLPKPGGLPLRSADVSRPPSATLPVLGFNMSTGKAETLACVDVAAEESAPRPLRTTLNPVQPAPAAAPRLASDGSVLSPSTRKNKVWEAEVGERARAIEAASAWDSKQLDLKSVLSKGPLLMSDFFNLSAPAPPAQREEPDARNAEFVPRWNQSPPAVNCARSTLAEKAARLPYSASTAGITCIEHQGGATYLSRPTSRGNQAGRVERNPTTTSFGAEPPLPTVTPAEMFRCAAPPKSTRRRSPPCSPVISPSRTAQSEPFYPGILPESLAPSRTSSRG</sequence>
<comment type="caution">
    <text evidence="2">The sequence shown here is derived from an EMBL/GenBank/DDBJ whole genome shotgun (WGS) entry which is preliminary data.</text>
</comment>
<proteinExistence type="predicted"/>
<feature type="region of interest" description="Disordered" evidence="1">
    <location>
        <begin position="421"/>
        <end position="464"/>
    </location>
</feature>
<feature type="region of interest" description="Disordered" evidence="1">
    <location>
        <begin position="502"/>
        <end position="527"/>
    </location>
</feature>
<name>A0AB34JA26_PRYPA</name>
<evidence type="ECO:0000313" key="2">
    <source>
        <dbReference type="EMBL" id="KAL1515695.1"/>
    </source>
</evidence>
<evidence type="ECO:0000313" key="3">
    <source>
        <dbReference type="Proteomes" id="UP001515480"/>
    </source>
</evidence>
<gene>
    <name evidence="2" type="ORF">AB1Y20_002312</name>
</gene>
<dbReference type="EMBL" id="JBGBPQ010000011">
    <property type="protein sequence ID" value="KAL1515695.1"/>
    <property type="molecule type" value="Genomic_DNA"/>
</dbReference>
<accession>A0AB34JA26</accession>
<protein>
    <submittedName>
        <fullName evidence="2">Uncharacterized protein</fullName>
    </submittedName>
</protein>
<evidence type="ECO:0000256" key="1">
    <source>
        <dbReference type="SAM" id="MobiDB-lite"/>
    </source>
</evidence>
<reference evidence="2 3" key="1">
    <citation type="journal article" date="2024" name="Science">
        <title>Giant polyketide synthase enzymes in the biosynthesis of giant marine polyether toxins.</title>
        <authorList>
            <person name="Fallon T.R."/>
            <person name="Shende V.V."/>
            <person name="Wierzbicki I.H."/>
            <person name="Pendleton A.L."/>
            <person name="Watervoot N.F."/>
            <person name="Auber R.P."/>
            <person name="Gonzalez D.J."/>
            <person name="Wisecaver J.H."/>
            <person name="Moore B.S."/>
        </authorList>
    </citation>
    <scope>NUCLEOTIDE SEQUENCE [LARGE SCALE GENOMIC DNA]</scope>
    <source>
        <strain evidence="2 3">12B1</strain>
    </source>
</reference>